<accession>A0A7J8YKF7</accession>
<name>A0A7J8YKF7_GOSAI</name>
<keyword evidence="2" id="KW-1185">Reference proteome</keyword>
<protein>
    <submittedName>
        <fullName evidence="1">Uncharacterized protein</fullName>
    </submittedName>
</protein>
<organism evidence="1 2">
    <name type="scientific">Gossypium aridum</name>
    <name type="common">American cotton</name>
    <name type="synonym">Erioxylum aridum</name>
    <dbReference type="NCBI Taxonomy" id="34290"/>
    <lineage>
        <taxon>Eukaryota</taxon>
        <taxon>Viridiplantae</taxon>
        <taxon>Streptophyta</taxon>
        <taxon>Embryophyta</taxon>
        <taxon>Tracheophyta</taxon>
        <taxon>Spermatophyta</taxon>
        <taxon>Magnoliopsida</taxon>
        <taxon>eudicotyledons</taxon>
        <taxon>Gunneridae</taxon>
        <taxon>Pentapetalae</taxon>
        <taxon>rosids</taxon>
        <taxon>malvids</taxon>
        <taxon>Malvales</taxon>
        <taxon>Malvaceae</taxon>
        <taxon>Malvoideae</taxon>
        <taxon>Gossypium</taxon>
    </lineage>
</organism>
<sequence>MLLHSSSGISSTMALTLVARRNQLRPRKKERKVKLLLRR</sequence>
<proteinExistence type="predicted"/>
<reference evidence="1 2" key="1">
    <citation type="journal article" date="2019" name="Genome Biol. Evol.">
        <title>Insights into the evolution of the New World diploid cottons (Gossypium, subgenus Houzingenia) based on genome sequencing.</title>
        <authorList>
            <person name="Grover C.E."/>
            <person name="Arick M.A. 2nd"/>
            <person name="Thrash A."/>
            <person name="Conover J.L."/>
            <person name="Sanders W.S."/>
            <person name="Peterson D.G."/>
            <person name="Frelichowski J.E."/>
            <person name="Scheffler J.A."/>
            <person name="Scheffler B.E."/>
            <person name="Wendel J.F."/>
        </authorList>
    </citation>
    <scope>NUCLEOTIDE SEQUENCE [LARGE SCALE GENOMIC DNA]</scope>
    <source>
        <strain evidence="1">185</strain>
        <tissue evidence="1">Leaf</tissue>
    </source>
</reference>
<evidence type="ECO:0000313" key="1">
    <source>
        <dbReference type="EMBL" id="MBA0699469.1"/>
    </source>
</evidence>
<dbReference type="EMBL" id="JABFAA010000013">
    <property type="protein sequence ID" value="MBA0699469.1"/>
    <property type="molecule type" value="Genomic_DNA"/>
</dbReference>
<comment type="caution">
    <text evidence="1">The sequence shown here is derived from an EMBL/GenBank/DDBJ whole genome shotgun (WGS) entry which is preliminary data.</text>
</comment>
<dbReference type="Proteomes" id="UP000593577">
    <property type="component" value="Unassembled WGS sequence"/>
</dbReference>
<dbReference type="AlphaFoldDB" id="A0A7J8YKF7"/>
<gene>
    <name evidence="1" type="ORF">Goari_001102</name>
</gene>
<evidence type="ECO:0000313" key="2">
    <source>
        <dbReference type="Proteomes" id="UP000593577"/>
    </source>
</evidence>